<reference evidence="2 3" key="1">
    <citation type="submission" date="2016-06" db="EMBL/GenBank/DDBJ databases">
        <title>The Draft Genome Sequence and Annotation of the Desert Woodrat Neotoma lepida.</title>
        <authorList>
            <person name="Campbell M."/>
            <person name="Oakeson K.F."/>
            <person name="Yandell M."/>
            <person name="Halpert J.R."/>
            <person name="Dearing D."/>
        </authorList>
    </citation>
    <scope>NUCLEOTIDE SEQUENCE [LARGE SCALE GENOMIC DNA]</scope>
    <source>
        <strain evidence="2">417</strain>
        <tissue evidence="2">Liver</tissue>
    </source>
</reference>
<dbReference type="Proteomes" id="UP000092124">
    <property type="component" value="Unassembled WGS sequence"/>
</dbReference>
<keyword evidence="3" id="KW-1185">Reference proteome</keyword>
<feature type="region of interest" description="Disordered" evidence="1">
    <location>
        <begin position="208"/>
        <end position="238"/>
    </location>
</feature>
<sequence>MDATPVPKRNPTPEAQRFRCLLVFDVTTGNDTGDHKPVKLPLEHSGQAQVRPRASCLLFAAPEPLAHTLGLAVVQYLWLRCAKPGTLESGLDALPPSLSVGPMLTFPGNTVPTDGEMVMGELGGTKNSKDVGPTGAASSDPIRGKEWVSLFMLRIADENDKKKLVKAFKKLVCNGSVIVHTEYGEVIQLQQYQLQPFYGVAVVPEKGPPTRKQLLGDGSSAVAPEEQSLGTSPSEMSP</sequence>
<dbReference type="Gene3D" id="3.30.780.10">
    <property type="entry name" value="SUI1-like domain"/>
    <property type="match status" value="1"/>
</dbReference>
<accession>A0A1A6HQV7</accession>
<evidence type="ECO:0000313" key="3">
    <source>
        <dbReference type="Proteomes" id="UP000092124"/>
    </source>
</evidence>
<dbReference type="AlphaFoldDB" id="A0A1A6HQV7"/>
<gene>
    <name evidence="2" type="ORF">A6R68_20973</name>
</gene>
<comment type="caution">
    <text evidence="2">The sequence shown here is derived from an EMBL/GenBank/DDBJ whole genome shotgun (WGS) entry which is preliminary data.</text>
</comment>
<dbReference type="EMBL" id="LZPO01017310">
    <property type="protein sequence ID" value="OBS80838.1"/>
    <property type="molecule type" value="Genomic_DNA"/>
</dbReference>
<evidence type="ECO:0000313" key="2">
    <source>
        <dbReference type="EMBL" id="OBS80838.1"/>
    </source>
</evidence>
<organism evidence="2 3">
    <name type="scientific">Neotoma lepida</name>
    <name type="common">Desert woodrat</name>
    <dbReference type="NCBI Taxonomy" id="56216"/>
    <lineage>
        <taxon>Eukaryota</taxon>
        <taxon>Metazoa</taxon>
        <taxon>Chordata</taxon>
        <taxon>Craniata</taxon>
        <taxon>Vertebrata</taxon>
        <taxon>Euteleostomi</taxon>
        <taxon>Mammalia</taxon>
        <taxon>Eutheria</taxon>
        <taxon>Euarchontoglires</taxon>
        <taxon>Glires</taxon>
        <taxon>Rodentia</taxon>
        <taxon>Myomorpha</taxon>
        <taxon>Muroidea</taxon>
        <taxon>Cricetidae</taxon>
        <taxon>Neotominae</taxon>
        <taxon>Neotoma</taxon>
    </lineage>
</organism>
<dbReference type="STRING" id="56216.A0A1A6HQV7"/>
<evidence type="ECO:0000256" key="1">
    <source>
        <dbReference type="SAM" id="MobiDB-lite"/>
    </source>
</evidence>
<name>A0A1A6HQV7_NEOLE</name>
<feature type="compositionally biased region" description="Polar residues" evidence="1">
    <location>
        <begin position="228"/>
        <end position="238"/>
    </location>
</feature>
<protein>
    <submittedName>
        <fullName evidence="2">Uncharacterized protein</fullName>
    </submittedName>
</protein>
<proteinExistence type="predicted"/>